<dbReference type="SUPFAM" id="SSF53335">
    <property type="entry name" value="S-adenosyl-L-methionine-dependent methyltransferases"/>
    <property type="match status" value="1"/>
</dbReference>
<dbReference type="GO" id="GO:0006596">
    <property type="term" value="P:polyamine biosynthetic process"/>
    <property type="evidence" value="ECO:0007669"/>
    <property type="project" value="UniProtKB-KW"/>
</dbReference>
<dbReference type="PANTHER" id="PTHR43317:SF1">
    <property type="entry name" value="THERMOSPERMINE SYNTHASE ACAULIS5"/>
    <property type="match status" value="1"/>
</dbReference>
<proteinExistence type="predicted"/>
<feature type="region of interest" description="Disordered" evidence="2">
    <location>
        <begin position="294"/>
        <end position="318"/>
    </location>
</feature>
<feature type="region of interest" description="Disordered" evidence="2">
    <location>
        <begin position="204"/>
        <end position="262"/>
    </location>
</feature>
<comment type="caution">
    <text evidence="3">The sequence shown here is derived from an EMBL/GenBank/DDBJ whole genome shotgun (WGS) entry which is preliminary data.</text>
</comment>
<dbReference type="EMBL" id="JADJIB010000001">
    <property type="protein sequence ID" value="MBK7272142.1"/>
    <property type="molecule type" value="Genomic_DNA"/>
</dbReference>
<dbReference type="InterPro" id="IPR029063">
    <property type="entry name" value="SAM-dependent_MTases_sf"/>
</dbReference>
<evidence type="ECO:0000256" key="2">
    <source>
        <dbReference type="SAM" id="MobiDB-lite"/>
    </source>
</evidence>
<evidence type="ECO:0000313" key="3">
    <source>
        <dbReference type="EMBL" id="MBK7272142.1"/>
    </source>
</evidence>
<evidence type="ECO:0000256" key="1">
    <source>
        <dbReference type="ARBA" id="ARBA00023115"/>
    </source>
</evidence>
<keyword evidence="1" id="KW-0620">Polyamine biosynthesis</keyword>
<gene>
    <name evidence="3" type="ORF">IPI13_02940</name>
</gene>
<dbReference type="Gene3D" id="3.40.50.150">
    <property type="entry name" value="Vaccinia Virus protein VP39"/>
    <property type="match status" value="1"/>
</dbReference>
<dbReference type="AlphaFoldDB" id="A0A935MGD3"/>
<accession>A0A935MGD3</accession>
<reference evidence="3 4" key="1">
    <citation type="submission" date="2020-10" db="EMBL/GenBank/DDBJ databases">
        <title>Connecting structure to function with the recovery of over 1000 high-quality activated sludge metagenome-assembled genomes encoding full-length rRNA genes using long-read sequencing.</title>
        <authorList>
            <person name="Singleton C.M."/>
            <person name="Petriglieri F."/>
            <person name="Kristensen J.M."/>
            <person name="Kirkegaard R.H."/>
            <person name="Michaelsen T.Y."/>
            <person name="Andersen M.H."/>
            <person name="Karst S.M."/>
            <person name="Dueholm M.S."/>
            <person name="Nielsen P.H."/>
            <person name="Albertsen M."/>
        </authorList>
    </citation>
    <scope>NUCLEOTIDE SEQUENCE [LARGE SCALE GENOMIC DNA]</scope>
    <source>
        <strain evidence="3">Ega_18-Q3-R5-49_MAXAC.001</strain>
    </source>
</reference>
<organism evidence="3 4">
    <name type="scientific">Candidatus Phosphoribacter hodrii</name>
    <dbReference type="NCBI Taxonomy" id="2953743"/>
    <lineage>
        <taxon>Bacteria</taxon>
        <taxon>Bacillati</taxon>
        <taxon>Actinomycetota</taxon>
        <taxon>Actinomycetes</taxon>
        <taxon>Micrococcales</taxon>
        <taxon>Dermatophilaceae</taxon>
        <taxon>Candidatus Phosphoribacter</taxon>
    </lineage>
</organism>
<sequence>MLDGQPQSHVDLADPGLITFEYVQHFALAIGACSPTAPAPLRVTHVGGAGLTLARWVQHTRPVSPQIVLEPDAALTAAVRERLPLPRGHRIRVRPLDGRTGVRGLATASADVLVLDAYAAGRVPAELATPEFLADVARVLAPGGLLLANLADEPGLRWAARFLATLASVEGFGGPAVLAVLATHDVLKGRRFGNLVAVASRGADDLANPAPTDAGPARSDSARLSPTDAEANRSGSARLSPTDAEANRPDSSGLSRTGDGQPRLDLAALRRAGASAPIPTGIRSGPEVTRLIAGARPFADADAQPSPVPPDPGAWRVR</sequence>
<protein>
    <submittedName>
        <fullName evidence="3">Fused MFS/spermidine synthase</fullName>
    </submittedName>
</protein>
<dbReference type="NCBIfam" id="NF037959">
    <property type="entry name" value="MFS_SpdSyn"/>
    <property type="match status" value="1"/>
</dbReference>
<dbReference type="PANTHER" id="PTHR43317">
    <property type="entry name" value="THERMOSPERMINE SYNTHASE ACAULIS5"/>
    <property type="match status" value="1"/>
</dbReference>
<evidence type="ECO:0000313" key="4">
    <source>
        <dbReference type="Proteomes" id="UP000726105"/>
    </source>
</evidence>
<name>A0A935MGD3_9MICO</name>
<dbReference type="Proteomes" id="UP000726105">
    <property type="component" value="Unassembled WGS sequence"/>
</dbReference>